<keyword evidence="1" id="KW-0732">Signal</keyword>
<protein>
    <submittedName>
        <fullName evidence="2">Glycoside hydrolase family 76 protein</fullName>
    </submittedName>
</protein>
<organism evidence="2 3">
    <name type="scientific">Parapedobacter deserti</name>
    <dbReference type="NCBI Taxonomy" id="1912957"/>
    <lineage>
        <taxon>Bacteria</taxon>
        <taxon>Pseudomonadati</taxon>
        <taxon>Bacteroidota</taxon>
        <taxon>Sphingobacteriia</taxon>
        <taxon>Sphingobacteriales</taxon>
        <taxon>Sphingobacteriaceae</taxon>
        <taxon>Parapedobacter</taxon>
    </lineage>
</organism>
<evidence type="ECO:0000313" key="3">
    <source>
        <dbReference type="Proteomes" id="UP001595526"/>
    </source>
</evidence>
<evidence type="ECO:0000256" key="1">
    <source>
        <dbReference type="SAM" id="SignalP"/>
    </source>
</evidence>
<keyword evidence="3" id="KW-1185">Reference proteome</keyword>
<dbReference type="GO" id="GO:0016787">
    <property type="term" value="F:hydrolase activity"/>
    <property type="evidence" value="ECO:0007669"/>
    <property type="project" value="UniProtKB-KW"/>
</dbReference>
<proteinExistence type="predicted"/>
<dbReference type="InterPro" id="IPR008928">
    <property type="entry name" value="6-hairpin_glycosidase_sf"/>
</dbReference>
<dbReference type="InterPro" id="IPR005198">
    <property type="entry name" value="Glyco_hydro_76"/>
</dbReference>
<sequence>MLILLLFFFTLATGACGSHGNPGDQTLPDNGANTTAPAELAERNLLRAMELADAAVAHYFTGEGMAMARFYNPYTDVRSNEKGSVWMYTAPIEAVNAILHALQAQKAQGHAELHDAHVERYRDLLARLYDNLAYYQGTFELTSFTQTREWTVYGVHRASSKGNANVAGIENVYDDQQWLVRELLHSYKLTGDMRYLQEAEYLTEYVLDGWDCTLDASGKVNGGIPWGPGYTTKHSCSNGPFISSLVWLHEHYTASDEEIQHRYIAPGGKRETTSMKKRDYYLRFAEAVYAWQKDHLLRQDGVYDDFMGGCGNCDIRYETVDGVRYRANTPLSDRVGPPYSYNTGSMLSGATDLYRATGNTAYLNDLKKFSDDSFRYFAKTSERVPGHFEYAVTGFNNWFNGVLMRAYIEAYPAYNQTAQYINTFQQNLDYGYANFLHNGILPHNLLEGWDDGNRNVEGMFAFTFAAEYALLSEYALGKE</sequence>
<dbReference type="Pfam" id="PF03663">
    <property type="entry name" value="Glyco_hydro_76"/>
    <property type="match status" value="2"/>
</dbReference>
<feature type="signal peptide" evidence="1">
    <location>
        <begin position="1"/>
        <end position="17"/>
    </location>
</feature>
<dbReference type="EMBL" id="JBHRTA010000009">
    <property type="protein sequence ID" value="MFC3196731.1"/>
    <property type="molecule type" value="Genomic_DNA"/>
</dbReference>
<dbReference type="PANTHER" id="PTHR47791:SF4">
    <property type="entry name" value="(PUTATIVE SECRETED PROTEIN)-RELATED"/>
    <property type="match status" value="1"/>
</dbReference>
<keyword evidence="2" id="KW-0378">Hydrolase</keyword>
<dbReference type="PANTHER" id="PTHR47791">
    <property type="entry name" value="MEIOTICALLY UP-REGULATED GENE 191 PROTEIN"/>
    <property type="match status" value="1"/>
</dbReference>
<evidence type="ECO:0000313" key="2">
    <source>
        <dbReference type="EMBL" id="MFC3196731.1"/>
    </source>
</evidence>
<dbReference type="InterPro" id="IPR053169">
    <property type="entry name" value="MUG_Protein"/>
</dbReference>
<feature type="chain" id="PRO_5047302886" evidence="1">
    <location>
        <begin position="18"/>
        <end position="479"/>
    </location>
</feature>
<dbReference type="Gene3D" id="1.50.10.20">
    <property type="match status" value="1"/>
</dbReference>
<reference evidence="3" key="1">
    <citation type="journal article" date="2019" name="Int. J. Syst. Evol. Microbiol.">
        <title>The Global Catalogue of Microorganisms (GCM) 10K type strain sequencing project: providing services to taxonomists for standard genome sequencing and annotation.</title>
        <authorList>
            <consortium name="The Broad Institute Genomics Platform"/>
            <consortium name="The Broad Institute Genome Sequencing Center for Infectious Disease"/>
            <person name="Wu L."/>
            <person name="Ma J."/>
        </authorList>
    </citation>
    <scope>NUCLEOTIDE SEQUENCE [LARGE SCALE GENOMIC DNA]</scope>
    <source>
        <strain evidence="3">KCTC 52416</strain>
    </source>
</reference>
<accession>A0ABV7JKX3</accession>
<name>A0ABV7JKX3_9SPHI</name>
<gene>
    <name evidence="2" type="ORF">ACFOET_03805</name>
</gene>
<dbReference type="Proteomes" id="UP001595526">
    <property type="component" value="Unassembled WGS sequence"/>
</dbReference>
<dbReference type="SUPFAM" id="SSF48208">
    <property type="entry name" value="Six-hairpin glycosidases"/>
    <property type="match status" value="1"/>
</dbReference>
<comment type="caution">
    <text evidence="2">The sequence shown here is derived from an EMBL/GenBank/DDBJ whole genome shotgun (WGS) entry which is preliminary data.</text>
</comment>